<gene>
    <name evidence="1" type="ORF">B0I18_110193</name>
</gene>
<name>A0A2P8CY34_9BACT</name>
<dbReference type="RefSeq" id="WP_146146825.1">
    <property type="nucleotide sequence ID" value="NZ_PYGD01000010.1"/>
</dbReference>
<comment type="caution">
    <text evidence="1">The sequence shown here is derived from an EMBL/GenBank/DDBJ whole genome shotgun (WGS) entry which is preliminary data.</text>
</comment>
<dbReference type="Proteomes" id="UP000240572">
    <property type="component" value="Unassembled WGS sequence"/>
</dbReference>
<sequence length="181" mass="20916">MTKEAINKYLDELEHRLINEAEQITIGVNASWVNQFANEAAVYIFREDGVIVHVGETKSLNALMIKLVSSKSAADDMGMLLQEVVAKHLKLSYLLVDLGRKELEERILERIKTATKSYTKAGKQQAHKNAYERWTEEDDERLELLFCEGKSVRELMNIFARNEGAIESRIKKLELREKYDR</sequence>
<keyword evidence="2" id="KW-1185">Reference proteome</keyword>
<dbReference type="OrthoDB" id="9765670at2"/>
<proteinExistence type="predicted"/>
<evidence type="ECO:0000313" key="1">
    <source>
        <dbReference type="EMBL" id="PSK89891.1"/>
    </source>
</evidence>
<organism evidence="1 2">
    <name type="scientific">Taibaiella chishuiensis</name>
    <dbReference type="NCBI Taxonomy" id="1434707"/>
    <lineage>
        <taxon>Bacteria</taxon>
        <taxon>Pseudomonadati</taxon>
        <taxon>Bacteroidota</taxon>
        <taxon>Chitinophagia</taxon>
        <taxon>Chitinophagales</taxon>
        <taxon>Chitinophagaceae</taxon>
        <taxon>Taibaiella</taxon>
    </lineage>
</organism>
<dbReference type="EMBL" id="PYGD01000010">
    <property type="protein sequence ID" value="PSK89891.1"/>
    <property type="molecule type" value="Genomic_DNA"/>
</dbReference>
<accession>A0A2P8CY34</accession>
<protein>
    <submittedName>
        <fullName evidence="1">Uncharacterized protein</fullName>
    </submittedName>
</protein>
<evidence type="ECO:0000313" key="2">
    <source>
        <dbReference type="Proteomes" id="UP000240572"/>
    </source>
</evidence>
<reference evidence="1 2" key="1">
    <citation type="submission" date="2018-03" db="EMBL/GenBank/DDBJ databases">
        <title>Genomic Encyclopedia of Type Strains, Phase III (KMG-III): the genomes of soil and plant-associated and newly described type strains.</title>
        <authorList>
            <person name="Whitman W."/>
        </authorList>
    </citation>
    <scope>NUCLEOTIDE SEQUENCE [LARGE SCALE GENOMIC DNA]</scope>
    <source>
        <strain evidence="1 2">CGMCC 1.12700</strain>
    </source>
</reference>
<dbReference type="AlphaFoldDB" id="A0A2P8CY34"/>